<dbReference type="InterPro" id="IPR023696">
    <property type="entry name" value="Ureohydrolase_dom_sf"/>
</dbReference>
<feature type="binding site" evidence="4">
    <location>
        <position position="136"/>
    </location>
    <ligand>
        <name>Mn(2+)</name>
        <dbReference type="ChEBI" id="CHEBI:29035"/>
        <label>1</label>
    </ligand>
</feature>
<feature type="binding site" evidence="4">
    <location>
        <position position="109"/>
    </location>
    <ligand>
        <name>Mn(2+)</name>
        <dbReference type="ChEBI" id="CHEBI:29035"/>
        <label>1</label>
    </ligand>
</feature>
<sequence>MNTAKTYAGIPQEFGNLLTAKIVIIPVPYDGTSTWQKGSDLGPQAFLEASENMELYDIETDSEVYRQGIFLAEAVTEKSSPEAMVSAVHAVTKKYINRNKFVTIFGGEHSISIGTIRAFNERYDNLTVLHIDAHADLRKEYEGSTCNHACAVYEASQTTNLIQVGIRSMDITEKRTINPDKVFYAQDMAVDADWMEDVVDQLTDNVFITFDLDALDPSIMPSTGTPEPGGLFYYETLTFLKSVFEQRNVVGFDMVELCPNTKEKSSDFLAAKLFYKMLSYKFASKTDGYEKGEENAKENSFSKLSKFKNNDDDEY</sequence>
<dbReference type="Pfam" id="PF00491">
    <property type="entry name" value="Arginase"/>
    <property type="match status" value="1"/>
</dbReference>
<feature type="binding site" evidence="4">
    <location>
        <position position="213"/>
    </location>
    <ligand>
        <name>Mn(2+)</name>
        <dbReference type="ChEBI" id="CHEBI:29035"/>
        <label>1</label>
    </ligand>
</feature>
<dbReference type="InterPro" id="IPR005925">
    <property type="entry name" value="Agmatinase-rel"/>
</dbReference>
<evidence type="ECO:0000313" key="8">
    <source>
        <dbReference type="Proteomes" id="UP000003053"/>
    </source>
</evidence>
<keyword evidence="2 4" id="KW-0479">Metal-binding</keyword>
<dbReference type="STRING" id="313594.PI23P_10250"/>
<dbReference type="SUPFAM" id="SSF52768">
    <property type="entry name" value="Arginase/deacetylase"/>
    <property type="match status" value="1"/>
</dbReference>
<feature type="region of interest" description="Disordered" evidence="6">
    <location>
        <begin position="288"/>
        <end position="315"/>
    </location>
</feature>
<accession>A4C0Q9</accession>
<dbReference type="HOGENOM" id="CLU_039478_0_2_10"/>
<evidence type="ECO:0000256" key="5">
    <source>
        <dbReference type="RuleBase" id="RU003684"/>
    </source>
</evidence>
<reference evidence="7 8" key="1">
    <citation type="submission" date="2006-02" db="EMBL/GenBank/DDBJ databases">
        <authorList>
            <person name="Murray A."/>
            <person name="Staley J."/>
            <person name="Ferriera S."/>
            <person name="Johnson J."/>
            <person name="Kravitz S."/>
            <person name="Halpern A."/>
            <person name="Remington K."/>
            <person name="Beeson K."/>
            <person name="Tran B."/>
            <person name="Rogers Y.-H."/>
            <person name="Friedman R."/>
            <person name="Venter J.C."/>
        </authorList>
    </citation>
    <scope>NUCLEOTIDE SEQUENCE [LARGE SCALE GENOMIC DNA]</scope>
    <source>
        <strain evidence="7 8">23-P</strain>
    </source>
</reference>
<protein>
    <submittedName>
        <fullName evidence="7">Arginase</fullName>
    </submittedName>
</protein>
<organism evidence="7 8">
    <name type="scientific">Polaribacter irgensii 23-P</name>
    <dbReference type="NCBI Taxonomy" id="313594"/>
    <lineage>
        <taxon>Bacteria</taxon>
        <taxon>Pseudomonadati</taxon>
        <taxon>Bacteroidota</taxon>
        <taxon>Flavobacteriia</taxon>
        <taxon>Flavobacteriales</taxon>
        <taxon>Flavobacteriaceae</taxon>
    </lineage>
</organism>
<name>A4C0Q9_9FLAO</name>
<dbReference type="CDD" id="cd11593">
    <property type="entry name" value="Agmatinase-like_2"/>
    <property type="match status" value="1"/>
</dbReference>
<comment type="cofactor">
    <cofactor evidence="4">
        <name>Mn(2+)</name>
        <dbReference type="ChEBI" id="CHEBI:29035"/>
    </cofactor>
    <text evidence="4">Binds 2 manganese ions per subunit.</text>
</comment>
<dbReference type="PANTHER" id="PTHR11358">
    <property type="entry name" value="ARGINASE/AGMATINASE"/>
    <property type="match status" value="1"/>
</dbReference>
<dbReference type="InterPro" id="IPR020855">
    <property type="entry name" value="Ureohydrolase_Mn_BS"/>
</dbReference>
<evidence type="ECO:0000256" key="3">
    <source>
        <dbReference type="ARBA" id="ARBA00022801"/>
    </source>
</evidence>
<dbReference type="Proteomes" id="UP000003053">
    <property type="component" value="Unassembled WGS sequence"/>
</dbReference>
<evidence type="ECO:0000313" key="7">
    <source>
        <dbReference type="EMBL" id="EAR13002.1"/>
    </source>
</evidence>
<dbReference type="InterPro" id="IPR006035">
    <property type="entry name" value="Ureohydrolase"/>
</dbReference>
<dbReference type="Gene3D" id="3.40.800.10">
    <property type="entry name" value="Ureohydrolase domain"/>
    <property type="match status" value="1"/>
</dbReference>
<evidence type="ECO:0000256" key="2">
    <source>
        <dbReference type="ARBA" id="ARBA00022723"/>
    </source>
</evidence>
<feature type="compositionally biased region" description="Basic and acidic residues" evidence="6">
    <location>
        <begin position="288"/>
        <end position="297"/>
    </location>
</feature>
<dbReference type="GO" id="GO:0046872">
    <property type="term" value="F:metal ion binding"/>
    <property type="evidence" value="ECO:0007669"/>
    <property type="project" value="UniProtKB-KW"/>
</dbReference>
<dbReference type="GO" id="GO:0033389">
    <property type="term" value="P:putrescine biosynthetic process from arginine, via agmatine"/>
    <property type="evidence" value="ECO:0007669"/>
    <property type="project" value="TreeGrafter"/>
</dbReference>
<dbReference type="PROSITE" id="PS01053">
    <property type="entry name" value="ARGINASE_1"/>
    <property type="match status" value="1"/>
</dbReference>
<dbReference type="EMBL" id="AAOG01000002">
    <property type="protein sequence ID" value="EAR13002.1"/>
    <property type="molecule type" value="Genomic_DNA"/>
</dbReference>
<feature type="binding site" evidence="4">
    <location>
        <position position="211"/>
    </location>
    <ligand>
        <name>Mn(2+)</name>
        <dbReference type="ChEBI" id="CHEBI:29035"/>
        <label>1</label>
    </ligand>
</feature>
<keyword evidence="8" id="KW-1185">Reference proteome</keyword>
<proteinExistence type="inferred from homology"/>
<comment type="similarity">
    <text evidence="1">Belongs to the arginase family. Agmatinase subfamily.</text>
</comment>
<dbReference type="OrthoDB" id="9788689at2"/>
<dbReference type="NCBIfam" id="TIGR01230">
    <property type="entry name" value="agmatinase"/>
    <property type="match status" value="1"/>
</dbReference>
<dbReference type="AlphaFoldDB" id="A4C0Q9"/>
<gene>
    <name evidence="7" type="ORF">PI23P_10250</name>
</gene>
<dbReference type="PROSITE" id="PS51409">
    <property type="entry name" value="ARGINASE_2"/>
    <property type="match status" value="1"/>
</dbReference>
<dbReference type="RefSeq" id="WP_004570670.1">
    <property type="nucleotide sequence ID" value="NZ_CH724148.1"/>
</dbReference>
<evidence type="ECO:0000256" key="4">
    <source>
        <dbReference type="PIRSR" id="PIRSR036979-1"/>
    </source>
</evidence>
<evidence type="ECO:0000256" key="6">
    <source>
        <dbReference type="SAM" id="MobiDB-lite"/>
    </source>
</evidence>
<comment type="caution">
    <text evidence="7">The sequence shown here is derived from an EMBL/GenBank/DDBJ whole genome shotgun (WGS) entry which is preliminary data.</text>
</comment>
<dbReference type="PIRSF" id="PIRSF036979">
    <property type="entry name" value="Arginase"/>
    <property type="match status" value="1"/>
</dbReference>
<evidence type="ECO:0000256" key="1">
    <source>
        <dbReference type="ARBA" id="ARBA00009227"/>
    </source>
</evidence>
<keyword evidence="4" id="KW-0464">Manganese</keyword>
<keyword evidence="3 5" id="KW-0378">Hydrolase</keyword>
<dbReference type="eggNOG" id="COG0010">
    <property type="taxonomic scope" value="Bacteria"/>
</dbReference>
<feature type="binding site" evidence="4">
    <location>
        <position position="132"/>
    </location>
    <ligand>
        <name>Mn(2+)</name>
        <dbReference type="ChEBI" id="CHEBI:29035"/>
        <label>1</label>
    </ligand>
</feature>
<dbReference type="GO" id="GO:0008783">
    <property type="term" value="F:agmatinase activity"/>
    <property type="evidence" value="ECO:0007669"/>
    <property type="project" value="TreeGrafter"/>
</dbReference>
<feature type="binding site" evidence="4">
    <location>
        <position position="134"/>
    </location>
    <ligand>
        <name>Mn(2+)</name>
        <dbReference type="ChEBI" id="CHEBI:29035"/>
        <label>1</label>
    </ligand>
</feature>
<dbReference type="PANTHER" id="PTHR11358:SF26">
    <property type="entry name" value="GUANIDINO ACID HYDROLASE, MITOCHONDRIAL"/>
    <property type="match status" value="1"/>
</dbReference>